<evidence type="ECO:0000313" key="2">
    <source>
        <dbReference type="Proteomes" id="UP001057402"/>
    </source>
</evidence>
<sequence>MSFSRLKPRTFPRAETQRSPPPNISIHLLEPVAIPTALKQCAIFNHGILIHQSAIVRGLASDPFVASSLISFYSRFGDVSTAHQLFDLMPVKTLVPYTSLMSGYSDSGQHDTAFSLFNDMRNHGIGPSEVTFLGLLGKESLGVCRLRSLHCGIALYGFGRDVVVGNALISGYGKCSCVKDAKELFNEMEEKDVVSWNSMVSVYAGAGDVDRIMGVMCIMRREGVAFDGRILGYLVNAAAMDGDVKLAKVVHGHVLRQLVQLDKQIATCILRMYMKCGNLDAAVRVFELAEDKDVVQWTVLLSGLVQNDCGDWAIMVFRMMIESGEIPSCITISCVLAACAQLGNINLGRSLHGHILRNKVGFDVAMHNSLLTMYAKCERIEQCRSVFVSMHKKDVVTWNAIIDGYAQTGDLSEAFSLFNMMQESHQKPDAITILALLQACASLGALHQGKWIHTFVLRNWLGESILVNTALVDMYSKCGSMDNAERCFRKMPNQDIVSWGTIIDGYGRHGKGDIALRMYSEFLQRGFRPNDVIFLSVLSACSHDGLVQEGLELYESMTKEYAIRPRIEHYACVVDLLCRAGRIDEACSFYKKVFLEPSFTVLSIILDACRANGNRRLHDEITRKLSLHVYDDAGLYVQLAHSNASMNRWDTVGESWAQMRSLGLKKLPGWSFIELFGCITTFFTDHSSHPQMEDIVSLLKTLNRDMKRKNGNEQDVISCHLTW</sequence>
<dbReference type="Proteomes" id="UP001057402">
    <property type="component" value="Chromosome 5"/>
</dbReference>
<reference evidence="2" key="1">
    <citation type="journal article" date="2023" name="Front. Plant Sci.">
        <title>Chromosomal-level genome assembly of Melastoma candidum provides insights into trichome evolution.</title>
        <authorList>
            <person name="Zhong Y."/>
            <person name="Wu W."/>
            <person name="Sun C."/>
            <person name="Zou P."/>
            <person name="Liu Y."/>
            <person name="Dai S."/>
            <person name="Zhou R."/>
        </authorList>
    </citation>
    <scope>NUCLEOTIDE SEQUENCE [LARGE SCALE GENOMIC DNA]</scope>
</reference>
<gene>
    <name evidence="1" type="ORF">MLD38_019418</name>
</gene>
<name>A0ACB9R588_9MYRT</name>
<evidence type="ECO:0000313" key="1">
    <source>
        <dbReference type="EMBL" id="KAI4371152.1"/>
    </source>
</evidence>
<keyword evidence="2" id="KW-1185">Reference proteome</keyword>
<organism evidence="1 2">
    <name type="scientific">Melastoma candidum</name>
    <dbReference type="NCBI Taxonomy" id="119954"/>
    <lineage>
        <taxon>Eukaryota</taxon>
        <taxon>Viridiplantae</taxon>
        <taxon>Streptophyta</taxon>
        <taxon>Embryophyta</taxon>
        <taxon>Tracheophyta</taxon>
        <taxon>Spermatophyta</taxon>
        <taxon>Magnoliopsida</taxon>
        <taxon>eudicotyledons</taxon>
        <taxon>Gunneridae</taxon>
        <taxon>Pentapetalae</taxon>
        <taxon>rosids</taxon>
        <taxon>malvids</taxon>
        <taxon>Myrtales</taxon>
        <taxon>Melastomataceae</taxon>
        <taxon>Melastomatoideae</taxon>
        <taxon>Melastomateae</taxon>
        <taxon>Melastoma</taxon>
    </lineage>
</organism>
<accession>A0ACB9R588</accession>
<proteinExistence type="predicted"/>
<protein>
    <submittedName>
        <fullName evidence="1">Uncharacterized protein</fullName>
    </submittedName>
</protein>
<comment type="caution">
    <text evidence="1">The sequence shown here is derived from an EMBL/GenBank/DDBJ whole genome shotgun (WGS) entry which is preliminary data.</text>
</comment>
<dbReference type="EMBL" id="CM042884">
    <property type="protein sequence ID" value="KAI4371152.1"/>
    <property type="molecule type" value="Genomic_DNA"/>
</dbReference>